<dbReference type="SUPFAM" id="SSF51905">
    <property type="entry name" value="FAD/NAD(P)-binding domain"/>
    <property type="match status" value="1"/>
</dbReference>
<proteinExistence type="predicted"/>
<keyword evidence="4" id="KW-1185">Reference proteome</keyword>
<dbReference type="Proteomes" id="UP001610446">
    <property type="component" value="Unassembled WGS sequence"/>
</dbReference>
<dbReference type="Gene3D" id="3.50.50.60">
    <property type="entry name" value="FAD/NAD(P)-binding domain"/>
    <property type="match status" value="2"/>
</dbReference>
<reference evidence="3 4" key="1">
    <citation type="submission" date="2024-07" db="EMBL/GenBank/DDBJ databases">
        <title>Section-level genome sequencing and comparative genomics of Aspergillus sections Usti and Cavernicolus.</title>
        <authorList>
            <consortium name="Lawrence Berkeley National Laboratory"/>
            <person name="Nybo J.L."/>
            <person name="Vesth T.C."/>
            <person name="Theobald S."/>
            <person name="Frisvad J.C."/>
            <person name="Larsen T.O."/>
            <person name="Kjaerboelling I."/>
            <person name="Rothschild-Mancinelli K."/>
            <person name="Lyhne E.K."/>
            <person name="Kogle M.E."/>
            <person name="Barry K."/>
            <person name="Clum A."/>
            <person name="Na H."/>
            <person name="Ledsgaard L."/>
            <person name="Lin J."/>
            <person name="Lipzen A."/>
            <person name="Kuo A."/>
            <person name="Riley R."/>
            <person name="Mondo S."/>
            <person name="Labutti K."/>
            <person name="Haridas S."/>
            <person name="Pangalinan J."/>
            <person name="Salamov A.A."/>
            <person name="Simmons B.A."/>
            <person name="Magnuson J.K."/>
            <person name="Chen J."/>
            <person name="Drula E."/>
            <person name="Henrissat B."/>
            <person name="Wiebenga A."/>
            <person name="Lubbers R.J."/>
            <person name="Gomes A.C."/>
            <person name="Makela M.R."/>
            <person name="Stajich J."/>
            <person name="Grigoriev I.V."/>
            <person name="Mortensen U.H."/>
            <person name="De Vries R.P."/>
            <person name="Baker S.E."/>
            <person name="Andersen M.R."/>
        </authorList>
    </citation>
    <scope>NUCLEOTIDE SEQUENCE [LARGE SCALE GENOMIC DNA]</scope>
    <source>
        <strain evidence="3 4">CBS 123904</strain>
    </source>
</reference>
<evidence type="ECO:0000313" key="3">
    <source>
        <dbReference type="EMBL" id="KAL2823952.1"/>
    </source>
</evidence>
<name>A0ABR4I8G8_9EURO</name>
<comment type="cofactor">
    <cofactor evidence="1">
        <name>FAD</name>
        <dbReference type="ChEBI" id="CHEBI:57692"/>
    </cofactor>
</comment>
<comment type="caution">
    <text evidence="3">The sequence shown here is derived from an EMBL/GenBank/DDBJ whole genome shotgun (WGS) entry which is preliminary data.</text>
</comment>
<evidence type="ECO:0000313" key="4">
    <source>
        <dbReference type="Proteomes" id="UP001610446"/>
    </source>
</evidence>
<keyword evidence="2" id="KW-0503">Monooxygenase</keyword>
<dbReference type="PANTHER" id="PTHR43872">
    <property type="entry name" value="MONOOXYGENASE, PUTATIVE (AFU_ORTHOLOGUE AFUA_8G02570)-RELATED"/>
    <property type="match status" value="1"/>
</dbReference>
<sequence length="398" mass="44915">MGNSKETLLLEVDVAIIGAGISRIKTAYHLQTKGPRGLSYAILENRSNLSGTWDLSRYPGIRSDSDILTFEFTLRWTLNVTSNNGDSDFDDEKKVRKVVHCRFIVMGAGYYNYEEPLEANIPALESFMGMVVHPQFWPGNMSYMDKEMVIIGSGATAVNLLPSVTDRVKHVTLLQQIPTYILPLPIQDQLSRVLRTLLPASTAGRINGLRFAIASFFLVFYCRMFPNAARRNFTKTITNQLPPNVKVDPHFKPRYNPREQRLCATPDGDFSLRSDQARPPIQLQSGDTLRTDIIVITAGLKLIFAGGINLSVNRVVPIDISQKFVWRGTMIVRELHQMKRKGAVSAVPRLEKPEVMEQRPLFNISSTYIRNTSQVFPKGGVRQWGQNKNYLLDILRAS</sequence>
<gene>
    <name evidence="3" type="ORF">BJY01DRAFT_241740</name>
</gene>
<accession>A0ABR4I8G8</accession>
<evidence type="ECO:0008006" key="5">
    <source>
        <dbReference type="Google" id="ProtNLM"/>
    </source>
</evidence>
<organism evidence="3 4">
    <name type="scientific">Aspergillus pseudoustus</name>
    <dbReference type="NCBI Taxonomy" id="1810923"/>
    <lineage>
        <taxon>Eukaryota</taxon>
        <taxon>Fungi</taxon>
        <taxon>Dikarya</taxon>
        <taxon>Ascomycota</taxon>
        <taxon>Pezizomycotina</taxon>
        <taxon>Eurotiomycetes</taxon>
        <taxon>Eurotiomycetidae</taxon>
        <taxon>Eurotiales</taxon>
        <taxon>Aspergillaceae</taxon>
        <taxon>Aspergillus</taxon>
        <taxon>Aspergillus subgen. Nidulantes</taxon>
    </lineage>
</organism>
<keyword evidence="2" id="KW-0560">Oxidoreductase</keyword>
<dbReference type="PANTHER" id="PTHR43872:SF1">
    <property type="entry name" value="MONOOXYGENASE, PUTATIVE (AFU_ORTHOLOGUE AFUA_8G02570)-RELATED"/>
    <property type="match status" value="1"/>
</dbReference>
<evidence type="ECO:0000256" key="1">
    <source>
        <dbReference type="ARBA" id="ARBA00001974"/>
    </source>
</evidence>
<dbReference type="InterPro" id="IPR036188">
    <property type="entry name" value="FAD/NAD-bd_sf"/>
</dbReference>
<dbReference type="EMBL" id="JBFXLU010000601">
    <property type="protein sequence ID" value="KAL2823952.1"/>
    <property type="molecule type" value="Genomic_DNA"/>
</dbReference>
<dbReference type="InterPro" id="IPR051820">
    <property type="entry name" value="FAD-binding_MO"/>
</dbReference>
<protein>
    <recommendedName>
        <fullName evidence="5">FAD/NAD(P)-binding domain-containing protein</fullName>
    </recommendedName>
</protein>
<evidence type="ECO:0000256" key="2">
    <source>
        <dbReference type="ARBA" id="ARBA00023033"/>
    </source>
</evidence>